<dbReference type="InterPro" id="IPR001932">
    <property type="entry name" value="PPM-type_phosphatase-like_dom"/>
</dbReference>
<dbReference type="InterPro" id="IPR036457">
    <property type="entry name" value="PPM-type-like_dom_sf"/>
</dbReference>
<reference evidence="2" key="1">
    <citation type="journal article" date="2022" name="Plant J.">
        <title>Strategies of tolerance reflected in two North American maple genomes.</title>
        <authorList>
            <person name="McEvoy S.L."/>
            <person name="Sezen U.U."/>
            <person name="Trouern-Trend A."/>
            <person name="McMahon S.M."/>
            <person name="Schaberg P.G."/>
            <person name="Yang J."/>
            <person name="Wegrzyn J.L."/>
            <person name="Swenson N.G."/>
        </authorList>
    </citation>
    <scope>NUCLEOTIDE SEQUENCE</scope>
    <source>
        <strain evidence="2">NS2018</strain>
    </source>
</reference>
<gene>
    <name evidence="2" type="ORF">LWI29_012825</name>
</gene>
<dbReference type="InterPro" id="IPR015655">
    <property type="entry name" value="PP2C"/>
</dbReference>
<protein>
    <recommendedName>
        <fullName evidence="1">PPM-type phosphatase domain-containing protein</fullName>
    </recommendedName>
</protein>
<dbReference type="AlphaFoldDB" id="A0AA39W982"/>
<evidence type="ECO:0000313" key="2">
    <source>
        <dbReference type="EMBL" id="KAK0607301.1"/>
    </source>
</evidence>
<dbReference type="PANTHER" id="PTHR47992">
    <property type="entry name" value="PROTEIN PHOSPHATASE"/>
    <property type="match status" value="1"/>
</dbReference>
<reference evidence="2" key="2">
    <citation type="submission" date="2023-06" db="EMBL/GenBank/DDBJ databases">
        <authorList>
            <person name="Swenson N.G."/>
            <person name="Wegrzyn J.L."/>
            <person name="Mcevoy S.L."/>
        </authorList>
    </citation>
    <scope>NUCLEOTIDE SEQUENCE</scope>
    <source>
        <strain evidence="2">NS2018</strain>
        <tissue evidence="2">Leaf</tissue>
    </source>
</reference>
<dbReference type="SUPFAM" id="SSF81606">
    <property type="entry name" value="PP2C-like"/>
    <property type="match status" value="2"/>
</dbReference>
<evidence type="ECO:0000259" key="1">
    <source>
        <dbReference type="PROSITE" id="PS51746"/>
    </source>
</evidence>
<keyword evidence="3" id="KW-1185">Reference proteome</keyword>
<name>A0AA39W982_ACESA</name>
<evidence type="ECO:0000313" key="3">
    <source>
        <dbReference type="Proteomes" id="UP001168877"/>
    </source>
</evidence>
<proteinExistence type="predicted"/>
<dbReference type="Pfam" id="PF00481">
    <property type="entry name" value="PP2C"/>
    <property type="match status" value="2"/>
</dbReference>
<accession>A0AA39W982</accession>
<dbReference type="EMBL" id="JAUESC010000001">
    <property type="protein sequence ID" value="KAK0607301.1"/>
    <property type="molecule type" value="Genomic_DNA"/>
</dbReference>
<organism evidence="2 3">
    <name type="scientific">Acer saccharum</name>
    <name type="common">Sugar maple</name>
    <dbReference type="NCBI Taxonomy" id="4024"/>
    <lineage>
        <taxon>Eukaryota</taxon>
        <taxon>Viridiplantae</taxon>
        <taxon>Streptophyta</taxon>
        <taxon>Embryophyta</taxon>
        <taxon>Tracheophyta</taxon>
        <taxon>Spermatophyta</taxon>
        <taxon>Magnoliopsida</taxon>
        <taxon>eudicotyledons</taxon>
        <taxon>Gunneridae</taxon>
        <taxon>Pentapetalae</taxon>
        <taxon>rosids</taxon>
        <taxon>malvids</taxon>
        <taxon>Sapindales</taxon>
        <taxon>Sapindaceae</taxon>
        <taxon>Hippocastanoideae</taxon>
        <taxon>Acereae</taxon>
        <taxon>Acer</taxon>
    </lineage>
</organism>
<dbReference type="PROSITE" id="PS51746">
    <property type="entry name" value="PPM_2"/>
    <property type="match status" value="1"/>
</dbReference>
<sequence>MGILRVRNLVSPPYISTEPSLNVHRISKSDHFVIVGSDGLFDFFTNEEAVKLVHSYILRNPSGDPAKFLLEQLVERAAECAGFSMEELMNVPAGRRRKYHDDVTEKLNDALMGILRVRNLVSPPYISTEPSLNVHRISKSDHFVIVGSDGLFDFFTNEEAVKLVHSYILRNPSGDPAKFLLEQLVERAAECAGFSMEELMNVPAGRRRKYHYDVTVVVVILGSNQRTTKASTCV</sequence>
<dbReference type="Proteomes" id="UP001168877">
    <property type="component" value="Unassembled WGS sequence"/>
</dbReference>
<dbReference type="Gene3D" id="3.60.40.10">
    <property type="entry name" value="PPM-type phosphatase domain"/>
    <property type="match status" value="2"/>
</dbReference>
<comment type="caution">
    <text evidence="2">The sequence shown here is derived from an EMBL/GenBank/DDBJ whole genome shotgun (WGS) entry which is preliminary data.</text>
</comment>
<feature type="domain" description="PPM-type phosphatase" evidence="1">
    <location>
        <begin position="1"/>
        <end position="221"/>
    </location>
</feature>
<dbReference type="GO" id="GO:0004722">
    <property type="term" value="F:protein serine/threonine phosphatase activity"/>
    <property type="evidence" value="ECO:0007669"/>
    <property type="project" value="InterPro"/>
</dbReference>